<feature type="transmembrane region" description="Helical" evidence="1">
    <location>
        <begin position="54"/>
        <end position="76"/>
    </location>
</feature>
<evidence type="ECO:0000313" key="3">
    <source>
        <dbReference type="Proteomes" id="UP001500622"/>
    </source>
</evidence>
<sequence length="229" mass="24254">MTKLVARPSIRSSRPWLLGEGATTAERALVAATTVLGTLGVLALAWHAGTTWQWWQWLVVAVLAVDLLGGAAANALGASKRFYHRPLSEPAGVVERFLHHPVGFTAAHVQPFVLVLALQVDARTHARADERTVAWADASGGASVSVWGWALALYMTVLAAVIVVHLAPLYLKRPAAFAVATALLIGFTAVGHPTGLAWFAPVLAVKLVLAHAVPERAYRRGDSATEAVA</sequence>
<keyword evidence="1" id="KW-0812">Transmembrane</keyword>
<feature type="transmembrane region" description="Helical" evidence="1">
    <location>
        <begin position="174"/>
        <end position="190"/>
    </location>
</feature>
<comment type="caution">
    <text evidence="2">The sequence shown here is derived from an EMBL/GenBank/DDBJ whole genome shotgun (WGS) entry which is preliminary data.</text>
</comment>
<keyword evidence="1" id="KW-1133">Transmembrane helix</keyword>
<proteinExistence type="predicted"/>
<accession>A0ABP8LPK5</accession>
<dbReference type="EMBL" id="BAABGN010000013">
    <property type="protein sequence ID" value="GAA4432714.1"/>
    <property type="molecule type" value="Genomic_DNA"/>
</dbReference>
<name>A0ABP8LPK5_9MICO</name>
<dbReference type="Proteomes" id="UP001500622">
    <property type="component" value="Unassembled WGS sequence"/>
</dbReference>
<keyword evidence="3" id="KW-1185">Reference proteome</keyword>
<keyword evidence="1" id="KW-0472">Membrane</keyword>
<evidence type="ECO:0000313" key="2">
    <source>
        <dbReference type="EMBL" id="GAA4432714.1"/>
    </source>
</evidence>
<protein>
    <submittedName>
        <fullName evidence="2">Uncharacterized protein</fullName>
    </submittedName>
</protein>
<dbReference type="RefSeq" id="WP_345218614.1">
    <property type="nucleotide sequence ID" value="NZ_BAABGN010000013.1"/>
</dbReference>
<feature type="transmembrane region" description="Helical" evidence="1">
    <location>
        <begin position="146"/>
        <end position="167"/>
    </location>
</feature>
<gene>
    <name evidence="2" type="ORF">GCM10023169_38780</name>
</gene>
<feature type="transmembrane region" description="Helical" evidence="1">
    <location>
        <begin position="28"/>
        <end position="48"/>
    </location>
</feature>
<organism evidence="2 3">
    <name type="scientific">Georgenia halophila</name>
    <dbReference type="NCBI Taxonomy" id="620889"/>
    <lineage>
        <taxon>Bacteria</taxon>
        <taxon>Bacillati</taxon>
        <taxon>Actinomycetota</taxon>
        <taxon>Actinomycetes</taxon>
        <taxon>Micrococcales</taxon>
        <taxon>Bogoriellaceae</taxon>
        <taxon>Georgenia</taxon>
    </lineage>
</organism>
<evidence type="ECO:0000256" key="1">
    <source>
        <dbReference type="SAM" id="Phobius"/>
    </source>
</evidence>
<reference evidence="3" key="1">
    <citation type="journal article" date="2019" name="Int. J. Syst. Evol. Microbiol.">
        <title>The Global Catalogue of Microorganisms (GCM) 10K type strain sequencing project: providing services to taxonomists for standard genome sequencing and annotation.</title>
        <authorList>
            <consortium name="The Broad Institute Genomics Platform"/>
            <consortium name="The Broad Institute Genome Sequencing Center for Infectious Disease"/>
            <person name="Wu L."/>
            <person name="Ma J."/>
        </authorList>
    </citation>
    <scope>NUCLEOTIDE SEQUENCE [LARGE SCALE GENOMIC DNA]</scope>
    <source>
        <strain evidence="3">JCM 17810</strain>
    </source>
</reference>